<gene>
    <name evidence="1" type="ORF">LOB39_00585</name>
</gene>
<sequence>MFYSLIMALIMLALGIVSFWGRNQDSFEGLLPAGWQAYRLQPAFWPTMSERMPSG</sequence>
<dbReference type="Proteomes" id="UP001320314">
    <property type="component" value="Unassembled WGS sequence"/>
</dbReference>
<dbReference type="EMBL" id="JAJNUD010000001">
    <property type="protein sequence ID" value="MCD5517077.1"/>
    <property type="molecule type" value="Genomic_DNA"/>
</dbReference>
<comment type="caution">
    <text evidence="1">The sequence shown here is derived from an EMBL/GenBank/DDBJ whole genome shotgun (WGS) entry which is preliminary data.</text>
</comment>
<proteinExistence type="predicted"/>
<name>A0ABD4S8P7_9LACO</name>
<evidence type="ECO:0000313" key="2">
    <source>
        <dbReference type="Proteomes" id="UP001320314"/>
    </source>
</evidence>
<protein>
    <submittedName>
        <fullName evidence="1">Uncharacterized protein</fullName>
    </submittedName>
</protein>
<dbReference type="AlphaFoldDB" id="A0ABD4S8P7"/>
<evidence type="ECO:0000313" key="1">
    <source>
        <dbReference type="EMBL" id="MCD5517077.1"/>
    </source>
</evidence>
<reference evidence="1 2" key="1">
    <citation type="submission" date="2021-12" db="EMBL/GenBank/DDBJ databases">
        <title>Antimicrobial susceptibility of Lactobacillus delbrueckii subsp. lactis obtained from milk products and other habitats.</title>
        <authorList>
            <person name="Shani N."/>
        </authorList>
    </citation>
    <scope>NUCLEOTIDE SEQUENCE [LARGE SCALE GENOMIC DNA]</scope>
    <source>
        <strain evidence="1 2">CIRM BIA 266</strain>
    </source>
</reference>
<accession>A0ABD4S8P7</accession>
<dbReference type="RefSeq" id="WP_231523101.1">
    <property type="nucleotide sequence ID" value="NZ_BNHO01000015.1"/>
</dbReference>
<organism evidence="1 2">
    <name type="scientific">Lactobacillus delbrueckii subsp. allosunkii</name>
    <dbReference type="NCBI Taxonomy" id="1050107"/>
    <lineage>
        <taxon>Bacteria</taxon>
        <taxon>Bacillati</taxon>
        <taxon>Bacillota</taxon>
        <taxon>Bacilli</taxon>
        <taxon>Lactobacillales</taxon>
        <taxon>Lactobacillaceae</taxon>
        <taxon>Lactobacillus</taxon>
    </lineage>
</organism>